<sequence length="588" mass="65446">MQTKKIHFGAFSRFKPYLLRYPKEIIGALILGIFSGFSTVLMTYYIGKSVDTMVGKGQVNAAQLIKILGLLAGILLVTVLSQWLIQRLGNRVSYLSTTQLRKDAFAHLNQLPLSYYDQTSHGNIVSRFTNDIDNISMACSAVFNQLFSGMATVVVALLFMIRLSPLLTLVVLISTPIIFIVNWLVAKASQKNFAAQQTIVGEISGFVSEMVGNQKIVKAFQQEQATQETFEALNQTLYEKGQKAQFSSSLTNPLSRFIDHLSYLSIGLVGGLLVLSGNPLVTVGVISSFTIYSSQFSKPFIELSGITNQIQAALAGLERTFDMMDQPVERPDAPNAIVLKEARGRVEFKDVDFSYTPTRPLIENFNLIAEPGETIAIVGRTGAGKSTLVNLLMRFYEVDRGQITVDTHDITQITRDSLRKSFGMVLQDTWLFDSSIRENLTYGNPEASDEEIIEAMKKAHIFDFVMRLPQGLDTEIGSQGVKISEGQRQLMTIARTMISNPPMLILDEATSSVDTLTEQKIQDAFLQMMTGRTSFVIAHRLATIKSAEKILVMDNGQVVEIGTHDELLQKEQGYYRDLYEAQFNQKAQ</sequence>
<dbReference type="Pfam" id="PF00664">
    <property type="entry name" value="ABC_membrane"/>
    <property type="match status" value="1"/>
</dbReference>
<dbReference type="InterPro" id="IPR011527">
    <property type="entry name" value="ABC1_TM_dom"/>
</dbReference>
<keyword evidence="6 8" id="KW-1133">Transmembrane helix</keyword>
<accession>A0A125WA59</accession>
<evidence type="ECO:0000256" key="4">
    <source>
        <dbReference type="ARBA" id="ARBA00022741"/>
    </source>
</evidence>
<keyword evidence="3 8" id="KW-0812">Transmembrane</keyword>
<dbReference type="RefSeq" id="WP_002364706.1">
    <property type="nucleotide sequence ID" value="NZ_GL454411.1"/>
</dbReference>
<dbReference type="Pfam" id="PF00005">
    <property type="entry name" value="ABC_tran"/>
    <property type="match status" value="1"/>
</dbReference>
<dbReference type="Gene3D" id="3.40.50.300">
    <property type="entry name" value="P-loop containing nucleotide triphosphate hydrolases"/>
    <property type="match status" value="1"/>
</dbReference>
<proteinExistence type="predicted"/>
<feature type="transmembrane region" description="Helical" evidence="8">
    <location>
        <begin position="25"/>
        <end position="46"/>
    </location>
</feature>
<feature type="transmembrane region" description="Helical" evidence="8">
    <location>
        <begin position="166"/>
        <end position="186"/>
    </location>
</feature>
<dbReference type="AlphaFoldDB" id="A0A125WA59"/>
<evidence type="ECO:0000259" key="10">
    <source>
        <dbReference type="PROSITE" id="PS50929"/>
    </source>
</evidence>
<dbReference type="PANTHER" id="PTHR43394:SF1">
    <property type="entry name" value="ATP-BINDING CASSETTE SUB-FAMILY B MEMBER 10, MITOCHONDRIAL"/>
    <property type="match status" value="1"/>
</dbReference>
<protein>
    <submittedName>
        <fullName evidence="11">ABC transporter, ATP-binding protein</fullName>
    </submittedName>
</protein>
<feature type="domain" description="ABC transmembrane type-1" evidence="10">
    <location>
        <begin position="26"/>
        <end position="312"/>
    </location>
</feature>
<evidence type="ECO:0000256" key="1">
    <source>
        <dbReference type="ARBA" id="ARBA00004651"/>
    </source>
</evidence>
<comment type="caution">
    <text evidence="11">The sequence shown here is derived from an EMBL/GenBank/DDBJ whole genome shotgun (WGS) entry which is preliminary data.</text>
</comment>
<evidence type="ECO:0000259" key="9">
    <source>
        <dbReference type="PROSITE" id="PS50893"/>
    </source>
</evidence>
<dbReference type="HOGENOM" id="CLU_000604_84_3_9"/>
<dbReference type="GO" id="GO:0015421">
    <property type="term" value="F:ABC-type oligopeptide transporter activity"/>
    <property type="evidence" value="ECO:0007669"/>
    <property type="project" value="TreeGrafter"/>
</dbReference>
<organism evidence="11 12">
    <name type="scientific">Enterococcus faecalis TX4248</name>
    <dbReference type="NCBI Taxonomy" id="749495"/>
    <lineage>
        <taxon>Bacteria</taxon>
        <taxon>Bacillati</taxon>
        <taxon>Bacillota</taxon>
        <taxon>Bacilli</taxon>
        <taxon>Lactobacillales</taxon>
        <taxon>Enterococcaceae</taxon>
        <taxon>Enterococcus</taxon>
    </lineage>
</organism>
<dbReference type="InterPro" id="IPR036640">
    <property type="entry name" value="ABC1_TM_sf"/>
</dbReference>
<evidence type="ECO:0000313" key="11">
    <source>
        <dbReference type="EMBL" id="EFM84184.1"/>
    </source>
</evidence>
<keyword evidence="5 11" id="KW-0067">ATP-binding</keyword>
<dbReference type="PROSITE" id="PS50929">
    <property type="entry name" value="ABC_TM1F"/>
    <property type="match status" value="1"/>
</dbReference>
<dbReference type="SUPFAM" id="SSF90123">
    <property type="entry name" value="ABC transporter transmembrane region"/>
    <property type="match status" value="1"/>
</dbReference>
<name>A0A125WA59_ENTFL</name>
<evidence type="ECO:0000256" key="2">
    <source>
        <dbReference type="ARBA" id="ARBA00022448"/>
    </source>
</evidence>
<dbReference type="GO" id="GO:0005886">
    <property type="term" value="C:plasma membrane"/>
    <property type="evidence" value="ECO:0007669"/>
    <property type="project" value="UniProtKB-SubCell"/>
</dbReference>
<dbReference type="SMART" id="SM00382">
    <property type="entry name" value="AAA"/>
    <property type="match status" value="1"/>
</dbReference>
<reference evidence="11 12" key="1">
    <citation type="submission" date="2010-07" db="EMBL/GenBank/DDBJ databases">
        <authorList>
            <person name="Sid Ahmed O."/>
        </authorList>
    </citation>
    <scope>NUCLEOTIDE SEQUENCE [LARGE SCALE GENOMIC DNA]</scope>
    <source>
        <strain evidence="11 12">TX4248</strain>
    </source>
</reference>
<dbReference type="InterPro" id="IPR003439">
    <property type="entry name" value="ABC_transporter-like_ATP-bd"/>
</dbReference>
<evidence type="ECO:0000256" key="8">
    <source>
        <dbReference type="SAM" id="Phobius"/>
    </source>
</evidence>
<comment type="subcellular location">
    <subcellularLocation>
        <location evidence="1">Cell membrane</location>
        <topology evidence="1">Multi-pass membrane protein</topology>
    </subcellularLocation>
</comment>
<dbReference type="CDD" id="cd03254">
    <property type="entry name" value="ABCC_Glucan_exporter_like"/>
    <property type="match status" value="1"/>
</dbReference>
<evidence type="ECO:0000256" key="3">
    <source>
        <dbReference type="ARBA" id="ARBA00022692"/>
    </source>
</evidence>
<dbReference type="GO" id="GO:0016887">
    <property type="term" value="F:ATP hydrolysis activity"/>
    <property type="evidence" value="ECO:0007669"/>
    <property type="project" value="InterPro"/>
</dbReference>
<dbReference type="GO" id="GO:0005524">
    <property type="term" value="F:ATP binding"/>
    <property type="evidence" value="ECO:0007669"/>
    <property type="project" value="UniProtKB-KW"/>
</dbReference>
<dbReference type="CDD" id="cd18547">
    <property type="entry name" value="ABC_6TM_Tm288_like"/>
    <property type="match status" value="1"/>
</dbReference>
<dbReference type="InterPro" id="IPR039421">
    <property type="entry name" value="Type_1_exporter"/>
</dbReference>
<dbReference type="PANTHER" id="PTHR43394">
    <property type="entry name" value="ATP-DEPENDENT PERMEASE MDL1, MITOCHONDRIAL"/>
    <property type="match status" value="1"/>
</dbReference>
<dbReference type="SUPFAM" id="SSF52540">
    <property type="entry name" value="P-loop containing nucleoside triphosphate hydrolases"/>
    <property type="match status" value="1"/>
</dbReference>
<keyword evidence="4" id="KW-0547">Nucleotide-binding</keyword>
<keyword evidence="7 8" id="KW-0472">Membrane</keyword>
<dbReference type="EMBL" id="AEBR01000005">
    <property type="protein sequence ID" value="EFM84184.1"/>
    <property type="molecule type" value="Genomic_DNA"/>
</dbReference>
<dbReference type="InterPro" id="IPR027417">
    <property type="entry name" value="P-loop_NTPase"/>
</dbReference>
<dbReference type="PROSITE" id="PS50893">
    <property type="entry name" value="ABC_TRANSPORTER_2"/>
    <property type="match status" value="1"/>
</dbReference>
<dbReference type="FunFam" id="3.40.50.300:FF:000287">
    <property type="entry name" value="Multidrug ABC transporter ATP-binding protein"/>
    <property type="match status" value="1"/>
</dbReference>
<dbReference type="Gene3D" id="1.20.1560.10">
    <property type="entry name" value="ABC transporter type 1, transmembrane domain"/>
    <property type="match status" value="1"/>
</dbReference>
<keyword evidence="2" id="KW-0813">Transport</keyword>
<feature type="transmembrane region" description="Helical" evidence="8">
    <location>
        <begin position="135"/>
        <end position="159"/>
    </location>
</feature>
<evidence type="ECO:0000256" key="5">
    <source>
        <dbReference type="ARBA" id="ARBA00022840"/>
    </source>
</evidence>
<dbReference type="InterPro" id="IPR003593">
    <property type="entry name" value="AAA+_ATPase"/>
</dbReference>
<evidence type="ECO:0000256" key="7">
    <source>
        <dbReference type="ARBA" id="ARBA00023136"/>
    </source>
</evidence>
<feature type="transmembrane region" description="Helical" evidence="8">
    <location>
        <begin position="67"/>
        <end position="85"/>
    </location>
</feature>
<dbReference type="Proteomes" id="UP000004846">
    <property type="component" value="Unassembled WGS sequence"/>
</dbReference>
<evidence type="ECO:0000256" key="6">
    <source>
        <dbReference type="ARBA" id="ARBA00022989"/>
    </source>
</evidence>
<gene>
    <name evidence="11" type="ORF">HMPREF9498_00159</name>
</gene>
<feature type="domain" description="ABC transporter" evidence="9">
    <location>
        <begin position="346"/>
        <end position="580"/>
    </location>
</feature>
<evidence type="ECO:0000313" key="12">
    <source>
        <dbReference type="Proteomes" id="UP000004846"/>
    </source>
</evidence>